<dbReference type="Proteomes" id="UP001174208">
    <property type="component" value="Unassembled WGS sequence"/>
</dbReference>
<feature type="region of interest" description="Disordered" evidence="1">
    <location>
        <begin position="66"/>
        <end position="95"/>
    </location>
</feature>
<keyword evidence="2" id="KW-0812">Transmembrane</keyword>
<evidence type="ECO:0000256" key="2">
    <source>
        <dbReference type="SAM" id="Phobius"/>
    </source>
</evidence>
<proteinExistence type="predicted"/>
<comment type="caution">
    <text evidence="4">The sequence shown here is derived from an EMBL/GenBank/DDBJ whole genome shotgun (WGS) entry which is preliminary data.</text>
</comment>
<protein>
    <submittedName>
        <fullName evidence="4">SHOCT domain-containing protein</fullName>
    </submittedName>
</protein>
<dbReference type="Pfam" id="PF09851">
    <property type="entry name" value="SHOCT"/>
    <property type="match status" value="1"/>
</dbReference>
<sequence>MPLGRGGRPGLIGMAARTAVVAGTATAVSGNVARRQQRREQGRYEQEQYEQQQAYQQQQAMAQQAAQEQAYQQQAYQQPPAAPAGGGGGGGDMMAQLQQLATMHSQGILSDAEFATAKAKLLG</sequence>
<accession>A0ABT8K6F4</accession>
<feature type="domain" description="SHOCT" evidence="3">
    <location>
        <begin position="95"/>
        <end position="122"/>
    </location>
</feature>
<evidence type="ECO:0000313" key="5">
    <source>
        <dbReference type="Proteomes" id="UP001174208"/>
    </source>
</evidence>
<dbReference type="RefSeq" id="WP_301209820.1">
    <property type="nucleotide sequence ID" value="NZ_JAROCF010000001.1"/>
</dbReference>
<reference evidence="4" key="1">
    <citation type="submission" date="2023-06" db="EMBL/GenBank/DDBJ databases">
        <title>MT1 and MT2 Draft Genomes of Novel Species.</title>
        <authorList>
            <person name="Venkateswaran K."/>
        </authorList>
    </citation>
    <scope>NUCLEOTIDE SEQUENCE</scope>
    <source>
        <strain evidence="4">F6_8S_P_1B</strain>
    </source>
</reference>
<feature type="compositionally biased region" description="Low complexity" evidence="1">
    <location>
        <begin position="66"/>
        <end position="79"/>
    </location>
</feature>
<keyword evidence="5" id="KW-1185">Reference proteome</keyword>
<keyword evidence="2" id="KW-1133">Transmembrane helix</keyword>
<keyword evidence="2" id="KW-0472">Membrane</keyword>
<dbReference type="EMBL" id="JAROCF010000001">
    <property type="protein sequence ID" value="MDN4613005.1"/>
    <property type="molecule type" value="Genomic_DNA"/>
</dbReference>
<evidence type="ECO:0000256" key="1">
    <source>
        <dbReference type="SAM" id="MobiDB-lite"/>
    </source>
</evidence>
<evidence type="ECO:0000313" key="4">
    <source>
        <dbReference type="EMBL" id="MDN4613005.1"/>
    </source>
</evidence>
<dbReference type="InterPro" id="IPR018649">
    <property type="entry name" value="SHOCT"/>
</dbReference>
<feature type="region of interest" description="Disordered" evidence="1">
    <location>
        <begin position="30"/>
        <end position="49"/>
    </location>
</feature>
<evidence type="ECO:0000259" key="3">
    <source>
        <dbReference type="Pfam" id="PF09851"/>
    </source>
</evidence>
<organism evidence="4 5">
    <name type="scientific">Leifsonia williamsii</name>
    <dbReference type="NCBI Taxonomy" id="3035919"/>
    <lineage>
        <taxon>Bacteria</taxon>
        <taxon>Bacillati</taxon>
        <taxon>Actinomycetota</taxon>
        <taxon>Actinomycetes</taxon>
        <taxon>Micrococcales</taxon>
        <taxon>Microbacteriaceae</taxon>
        <taxon>Leifsonia</taxon>
    </lineage>
</organism>
<gene>
    <name evidence="4" type="ORF">P5G50_00960</name>
</gene>
<name>A0ABT8K6F4_9MICO</name>
<feature type="transmembrane region" description="Helical" evidence="2">
    <location>
        <begin position="12"/>
        <end position="33"/>
    </location>
</feature>